<dbReference type="Pfam" id="PF01494">
    <property type="entry name" value="FAD_binding_3"/>
    <property type="match status" value="1"/>
</dbReference>
<accession>A0A6H9YF05</accession>
<dbReference type="RefSeq" id="WP_151565522.1">
    <property type="nucleotide sequence ID" value="NZ_WBMT01000016.1"/>
</dbReference>
<reference evidence="3 4" key="1">
    <citation type="submission" date="2019-09" db="EMBL/GenBank/DDBJ databases">
        <title>Actinomadura physcomitrii sp. nov., a novel actinomycete isolated from moss [Physcomitrium sphaericum (Ludw) Fuernr].</title>
        <authorList>
            <person name="Zhuang X."/>
            <person name="Liu C."/>
        </authorList>
    </citation>
    <scope>NUCLEOTIDE SEQUENCE [LARGE SCALE GENOMIC DNA]</scope>
    <source>
        <strain evidence="3 4">HMC1</strain>
    </source>
</reference>
<dbReference type="PANTHER" id="PTHR43747">
    <property type="entry name" value="FAD-BINDING PROTEIN"/>
    <property type="match status" value="1"/>
</dbReference>
<sequence>MAEARNNDYDAIVIGGGPSGSAYAITLARKGHSVLLLEREEMPRFHIGESLLTYTADVLEQMGLLDRVAKSGFVIKRGIELTGTEGTFRRLDLGQIGDGRRGWTLHVERSDFDKILLDAAAETPGVTVLQKARVRKLLFSGERISGVRYTCDGEDHETTGSFVIDASGRAGVIARGLDLRKTDNDLRMAAVFKHFGGLDERNNPATEGDIQLGLYEDGWFWAIPIRPDVISIGCLAPAEILRESVPEDMFTKNLERIPRIAQRIKGTAVIRELTGENNFEYHCDTLAGPGFFIIGDAGCFTDPVFSGGVLLALTTGRRAAEETARVLAGEAEEKEAALRYQNFFKTGYETYYRLIRAVYDNRYVSEGRELRVSPQNGGDRLAGAGWWGIQERLQATSGGPFDTKESIEHFWLVRALNGDFWSGENRFFQRLREEKAWGLFDDFDPIYECPVH</sequence>
<dbReference type="InterPro" id="IPR036188">
    <property type="entry name" value="FAD/NAD-bd_sf"/>
</dbReference>
<dbReference type="InterPro" id="IPR002938">
    <property type="entry name" value="FAD-bd"/>
</dbReference>
<evidence type="ECO:0000313" key="3">
    <source>
        <dbReference type="EMBL" id="KAB2344494.1"/>
    </source>
</evidence>
<evidence type="ECO:0000313" key="4">
    <source>
        <dbReference type="Proteomes" id="UP000468735"/>
    </source>
</evidence>
<keyword evidence="4" id="KW-1185">Reference proteome</keyword>
<dbReference type="Gene3D" id="3.50.50.60">
    <property type="entry name" value="FAD/NAD(P)-binding domain"/>
    <property type="match status" value="1"/>
</dbReference>
<organism evidence="3 4">
    <name type="scientific">Actinomadura rudentiformis</name>
    <dbReference type="NCBI Taxonomy" id="359158"/>
    <lineage>
        <taxon>Bacteria</taxon>
        <taxon>Bacillati</taxon>
        <taxon>Actinomycetota</taxon>
        <taxon>Actinomycetes</taxon>
        <taxon>Streptosporangiales</taxon>
        <taxon>Thermomonosporaceae</taxon>
        <taxon>Actinomadura</taxon>
    </lineage>
</organism>
<dbReference type="AlphaFoldDB" id="A0A6H9YF05"/>
<dbReference type="PANTHER" id="PTHR43747:SF1">
    <property type="entry name" value="SLR1998 PROTEIN"/>
    <property type="match status" value="1"/>
</dbReference>
<gene>
    <name evidence="3" type="ORF">F8566_31715</name>
</gene>
<protein>
    <submittedName>
        <fullName evidence="3">NAD(P)/FAD-dependent oxidoreductase</fullName>
    </submittedName>
</protein>
<proteinExistence type="inferred from homology"/>
<dbReference type="GO" id="GO:0071949">
    <property type="term" value="F:FAD binding"/>
    <property type="evidence" value="ECO:0007669"/>
    <property type="project" value="InterPro"/>
</dbReference>
<feature type="domain" description="FAD-binding" evidence="2">
    <location>
        <begin position="9"/>
        <end position="334"/>
    </location>
</feature>
<dbReference type="SUPFAM" id="SSF51905">
    <property type="entry name" value="FAD/NAD(P)-binding domain"/>
    <property type="match status" value="1"/>
</dbReference>
<comment type="similarity">
    <text evidence="1">Belongs to the flavin-dependent halogenase family. Bacterial tryptophan halogenase subfamily.</text>
</comment>
<dbReference type="InterPro" id="IPR050816">
    <property type="entry name" value="Flavin-dep_Halogenase_NPB"/>
</dbReference>
<comment type="caution">
    <text evidence="3">The sequence shown here is derived from an EMBL/GenBank/DDBJ whole genome shotgun (WGS) entry which is preliminary data.</text>
</comment>
<name>A0A6H9YF05_9ACTN</name>
<dbReference type="OrthoDB" id="103324at2"/>
<evidence type="ECO:0000259" key="2">
    <source>
        <dbReference type="Pfam" id="PF01494"/>
    </source>
</evidence>
<evidence type="ECO:0000256" key="1">
    <source>
        <dbReference type="ARBA" id="ARBA00038396"/>
    </source>
</evidence>
<dbReference type="EMBL" id="WBMT01000016">
    <property type="protein sequence ID" value="KAB2344494.1"/>
    <property type="molecule type" value="Genomic_DNA"/>
</dbReference>
<dbReference type="Proteomes" id="UP000468735">
    <property type="component" value="Unassembled WGS sequence"/>
</dbReference>